<gene>
    <name evidence="3" type="ORF">OCS_02212</name>
</gene>
<organism evidence="3 4">
    <name type="scientific">Ophiocordyceps sinensis (strain Co18 / CGMCC 3.14243)</name>
    <name type="common">Yarsagumba caterpillar fungus</name>
    <name type="synonym">Hirsutella sinensis</name>
    <dbReference type="NCBI Taxonomy" id="911162"/>
    <lineage>
        <taxon>Eukaryota</taxon>
        <taxon>Fungi</taxon>
        <taxon>Dikarya</taxon>
        <taxon>Ascomycota</taxon>
        <taxon>Pezizomycotina</taxon>
        <taxon>Sordariomycetes</taxon>
        <taxon>Hypocreomycetidae</taxon>
        <taxon>Hypocreales</taxon>
        <taxon>Ophiocordycipitaceae</taxon>
        <taxon>Ophiocordyceps</taxon>
    </lineage>
</organism>
<dbReference type="PANTHER" id="PTHR47843:SF5">
    <property type="entry name" value="BTB_POZ DOMAIN PROTEIN"/>
    <property type="match status" value="1"/>
</dbReference>
<dbReference type="eggNOG" id="KOG1987">
    <property type="taxonomic scope" value="Eukaryota"/>
</dbReference>
<evidence type="ECO:0000313" key="4">
    <source>
        <dbReference type="Proteomes" id="UP000019374"/>
    </source>
</evidence>
<name>T5AJY6_OPHSC</name>
<dbReference type="SUPFAM" id="SSF54695">
    <property type="entry name" value="POZ domain"/>
    <property type="match status" value="1"/>
</dbReference>
<reference evidence="3 4" key="1">
    <citation type="journal article" date="2013" name="Chin. Sci. Bull.">
        <title>Genome survey uncovers the secrets of sex and lifestyle in caterpillar fungus.</title>
        <authorList>
            <person name="Hu X."/>
            <person name="Zhang Y."/>
            <person name="Xiao G."/>
            <person name="Zheng P."/>
            <person name="Xia Y."/>
            <person name="Zhang X."/>
            <person name="St Leger R.J."/>
            <person name="Liu X."/>
            <person name="Wang C."/>
        </authorList>
    </citation>
    <scope>NUCLEOTIDE SEQUENCE [LARGE SCALE GENOMIC DNA]</scope>
    <source>
        <strain evidence="4">Co18 / CGMCC 3.14243</strain>
        <tissue evidence="3">Fruit-body</tissue>
    </source>
</reference>
<dbReference type="Proteomes" id="UP000019374">
    <property type="component" value="Unassembled WGS sequence"/>
</dbReference>
<feature type="region of interest" description="Disordered" evidence="1">
    <location>
        <begin position="86"/>
        <end position="115"/>
    </location>
</feature>
<sequence length="291" mass="33117">MDSRDELLDSLGGLYASGEYSDCTIVCGEYTFHAHKAIISPRSSFFRAAFTHDMQENATGTINLADDDPEAVQSMVHYLYHLDYTPPPTLDRSEDSDSLERTLQDSSTVQPASEEGPVAVRELHIEFTSGIITKSFQSTLSSSRRCTKCRGKSGKTCSRCKPSPKFAEEHPNLSHHCRVYALAEKYNIVSLKKLVTWKFWDQSERWWRDCDFADFAEVAREVYATTPSHDPGLREVIVNTIRDHRQLLDNKEVQDVLGESELAFDVAMELHKPGLRTSNLRDGQRKSNWQY</sequence>
<dbReference type="AlphaFoldDB" id="T5AJY6"/>
<dbReference type="EMBL" id="KE652354">
    <property type="protein sequence ID" value="EQL02077.1"/>
    <property type="molecule type" value="Genomic_DNA"/>
</dbReference>
<accession>T5AJY6</accession>
<feature type="domain" description="BTB" evidence="2">
    <location>
        <begin position="21"/>
        <end position="88"/>
    </location>
</feature>
<dbReference type="InterPro" id="IPR011333">
    <property type="entry name" value="SKP1/BTB/POZ_sf"/>
</dbReference>
<dbReference type="PANTHER" id="PTHR47843">
    <property type="entry name" value="BTB DOMAIN-CONTAINING PROTEIN-RELATED"/>
    <property type="match status" value="1"/>
</dbReference>
<feature type="compositionally biased region" description="Basic and acidic residues" evidence="1">
    <location>
        <begin position="91"/>
        <end position="103"/>
    </location>
</feature>
<evidence type="ECO:0000256" key="1">
    <source>
        <dbReference type="SAM" id="MobiDB-lite"/>
    </source>
</evidence>
<dbReference type="HOGENOM" id="CLU_057752_5_2_1"/>
<dbReference type="Pfam" id="PF00651">
    <property type="entry name" value="BTB"/>
    <property type="match status" value="1"/>
</dbReference>
<evidence type="ECO:0000313" key="3">
    <source>
        <dbReference type="EMBL" id="EQL02077.1"/>
    </source>
</evidence>
<dbReference type="SMART" id="SM00225">
    <property type="entry name" value="BTB"/>
    <property type="match status" value="1"/>
</dbReference>
<proteinExistence type="predicted"/>
<dbReference type="Gene3D" id="3.30.710.10">
    <property type="entry name" value="Potassium Channel Kv1.1, Chain A"/>
    <property type="match status" value="1"/>
</dbReference>
<dbReference type="CDD" id="cd18186">
    <property type="entry name" value="BTB_POZ_ZBTB_KLHL-like"/>
    <property type="match status" value="1"/>
</dbReference>
<evidence type="ECO:0000259" key="2">
    <source>
        <dbReference type="PROSITE" id="PS50097"/>
    </source>
</evidence>
<dbReference type="InterPro" id="IPR000210">
    <property type="entry name" value="BTB/POZ_dom"/>
</dbReference>
<protein>
    <submittedName>
        <fullName evidence="3">Succinate-semialdehyde dehydrogenase</fullName>
    </submittedName>
</protein>
<dbReference type="PROSITE" id="PS50097">
    <property type="entry name" value="BTB"/>
    <property type="match status" value="1"/>
</dbReference>